<dbReference type="Proteomes" id="UP000240883">
    <property type="component" value="Unassembled WGS sequence"/>
</dbReference>
<dbReference type="InterPro" id="IPR050987">
    <property type="entry name" value="AtrR-like"/>
</dbReference>
<keyword evidence="5" id="KW-1185">Reference proteome</keyword>
<evidence type="ECO:0000256" key="1">
    <source>
        <dbReference type="ARBA" id="ARBA00023242"/>
    </source>
</evidence>
<evidence type="ECO:0000256" key="2">
    <source>
        <dbReference type="SAM" id="MobiDB-lite"/>
    </source>
</evidence>
<evidence type="ECO:0000313" key="4">
    <source>
        <dbReference type="EMBL" id="PSN70342.1"/>
    </source>
</evidence>
<keyword evidence="1" id="KW-0539">Nucleus</keyword>
<protein>
    <recommendedName>
        <fullName evidence="3">Xylanolytic transcriptional activator regulatory domain-containing protein</fullName>
    </recommendedName>
</protein>
<feature type="compositionally biased region" description="Polar residues" evidence="2">
    <location>
        <begin position="47"/>
        <end position="69"/>
    </location>
</feature>
<dbReference type="OrthoDB" id="3266505at2759"/>
<dbReference type="GO" id="GO:0003677">
    <property type="term" value="F:DNA binding"/>
    <property type="evidence" value="ECO:0007669"/>
    <property type="project" value="InterPro"/>
</dbReference>
<dbReference type="EMBL" id="KZ678132">
    <property type="protein sequence ID" value="PSN70342.1"/>
    <property type="molecule type" value="Genomic_DNA"/>
</dbReference>
<feature type="region of interest" description="Disordered" evidence="2">
    <location>
        <begin position="543"/>
        <end position="602"/>
    </location>
</feature>
<organism evidence="4 5">
    <name type="scientific">Corynespora cassiicola Philippines</name>
    <dbReference type="NCBI Taxonomy" id="1448308"/>
    <lineage>
        <taxon>Eukaryota</taxon>
        <taxon>Fungi</taxon>
        <taxon>Dikarya</taxon>
        <taxon>Ascomycota</taxon>
        <taxon>Pezizomycotina</taxon>
        <taxon>Dothideomycetes</taxon>
        <taxon>Pleosporomycetidae</taxon>
        <taxon>Pleosporales</taxon>
        <taxon>Corynesporascaceae</taxon>
        <taxon>Corynespora</taxon>
    </lineage>
</organism>
<dbReference type="GO" id="GO:0008270">
    <property type="term" value="F:zinc ion binding"/>
    <property type="evidence" value="ECO:0007669"/>
    <property type="project" value="InterPro"/>
</dbReference>
<feature type="compositionally biased region" description="Polar residues" evidence="2">
    <location>
        <begin position="545"/>
        <end position="560"/>
    </location>
</feature>
<gene>
    <name evidence="4" type="ORF">BS50DRAFT_632242</name>
</gene>
<dbReference type="AlphaFoldDB" id="A0A2T2NY44"/>
<dbReference type="STRING" id="1448308.A0A2T2NY44"/>
<dbReference type="SMART" id="SM00906">
    <property type="entry name" value="Fungal_trans"/>
    <property type="match status" value="1"/>
</dbReference>
<name>A0A2T2NY44_CORCC</name>
<dbReference type="PANTHER" id="PTHR46910">
    <property type="entry name" value="TRANSCRIPTION FACTOR PDR1"/>
    <property type="match status" value="1"/>
</dbReference>
<evidence type="ECO:0000259" key="3">
    <source>
        <dbReference type="SMART" id="SM00906"/>
    </source>
</evidence>
<evidence type="ECO:0000313" key="5">
    <source>
        <dbReference type="Proteomes" id="UP000240883"/>
    </source>
</evidence>
<reference evidence="4 5" key="1">
    <citation type="journal article" date="2018" name="Front. Microbiol.">
        <title>Genome-Wide Analysis of Corynespora cassiicola Leaf Fall Disease Putative Effectors.</title>
        <authorList>
            <person name="Lopez D."/>
            <person name="Ribeiro S."/>
            <person name="Label P."/>
            <person name="Fumanal B."/>
            <person name="Venisse J.S."/>
            <person name="Kohler A."/>
            <person name="de Oliveira R.R."/>
            <person name="Labutti K."/>
            <person name="Lipzen A."/>
            <person name="Lail K."/>
            <person name="Bauer D."/>
            <person name="Ohm R.A."/>
            <person name="Barry K.W."/>
            <person name="Spatafora J."/>
            <person name="Grigoriev I.V."/>
            <person name="Martin F.M."/>
            <person name="Pujade-Renaud V."/>
        </authorList>
    </citation>
    <scope>NUCLEOTIDE SEQUENCE [LARGE SCALE GENOMIC DNA]</scope>
    <source>
        <strain evidence="4 5">Philippines</strain>
    </source>
</reference>
<dbReference type="GO" id="GO:0006351">
    <property type="term" value="P:DNA-templated transcription"/>
    <property type="evidence" value="ECO:0007669"/>
    <property type="project" value="InterPro"/>
</dbReference>
<proteinExistence type="predicted"/>
<dbReference type="CDD" id="cd12148">
    <property type="entry name" value="fungal_TF_MHR"/>
    <property type="match status" value="1"/>
</dbReference>
<dbReference type="InterPro" id="IPR007219">
    <property type="entry name" value="XnlR_reg_dom"/>
</dbReference>
<sequence>MPESGQSPRRRRRHDETDQTPDNGPTRTKRRAFLQTMGQQLREFGTDGTSPRDQSRSTFGIGSSGNDVNASAVPRDVAASQIETPESDAAPGEEDQLPTGLSKSASRWLWRPSEVASSSAPDGYSSTTFQDLLDWSQSYFDHWHPAFPFLHAPSLLEYFKQIEQRGRLIVDSPSAFQHIILRSVMSISLVDRRQITSTCRSVPATFVFHSFNDALNSVQRVLTEESSIISLQAVVSVQLFLISMLRYNAASRLEGLAVRIAFQLGLHRCPTKMTGISVKEMELRKRLFWSIFCIDRYICIRLGIPLGIQSKDIDVCFPHEERHVTSEQITTERDDRLNLVDNLARHADIRGSIMESRIHSTTDRNFDEAEATLRMDAEHTRWWNHVDEYLSSCSQASSVAKLHQVTLIVLRFESVIALHRSTLATSKKSSAYDAALQRCISASRSIINTLHKALQGFGAFDGSPGQSGYESTPLLWPSFTWAVWMSAFIVIFAATEKQLPQDVAFRLGDKSIEILKHLALRGTAWPEACTVAIQNLLRRLKDGSRGTTRSSTAEPMQRRNQIAADRFPSGSSQRPVSMSQRMAGQPGLNSFMNGPSSSATNPNGLLPASEPIAPFPSHASVPVPGTSTNLDAFMFSNPTTHASDFPSLASTHLAGAGTFLGIAQQLSDNPIPNDEIMNIFNGEDINSWMGEDWI</sequence>
<dbReference type="GO" id="GO:0003700">
    <property type="term" value="F:DNA-binding transcription factor activity"/>
    <property type="evidence" value="ECO:0007669"/>
    <property type="project" value="InterPro"/>
</dbReference>
<feature type="domain" description="Xylanolytic transcriptional activator regulatory" evidence="3">
    <location>
        <begin position="250"/>
        <end position="324"/>
    </location>
</feature>
<feature type="compositionally biased region" description="Polar residues" evidence="2">
    <location>
        <begin position="569"/>
        <end position="602"/>
    </location>
</feature>
<feature type="region of interest" description="Disordered" evidence="2">
    <location>
        <begin position="1"/>
        <end position="103"/>
    </location>
</feature>
<accession>A0A2T2NY44</accession>
<dbReference type="PANTHER" id="PTHR46910:SF9">
    <property type="entry name" value="MISCELLANEOUS ZN(II)2CYS6 TRANSCRIPTION FACTOR (EUROFUNG)"/>
    <property type="match status" value="1"/>
</dbReference>
<dbReference type="Pfam" id="PF04082">
    <property type="entry name" value="Fungal_trans"/>
    <property type="match status" value="1"/>
</dbReference>